<protein>
    <recommendedName>
        <fullName evidence="4">Mechanosensitive ion channel protein 2/3 C-terminal domain-containing protein</fullName>
    </recommendedName>
</protein>
<evidence type="ECO:0000313" key="5">
    <source>
        <dbReference type="EMBL" id="KAK7353004.1"/>
    </source>
</evidence>
<evidence type="ECO:0000256" key="2">
    <source>
        <dbReference type="ARBA" id="ARBA00008017"/>
    </source>
</evidence>
<feature type="domain" description="Mechanosensitive ion channel protein 2/3 C-terminal" evidence="4">
    <location>
        <begin position="6"/>
        <end position="45"/>
    </location>
</feature>
<dbReference type="Pfam" id="PF24956">
    <property type="entry name" value="Msl2-3_C"/>
    <property type="match status" value="1"/>
</dbReference>
<evidence type="ECO:0000256" key="3">
    <source>
        <dbReference type="SAM" id="MobiDB-lite"/>
    </source>
</evidence>
<dbReference type="AlphaFoldDB" id="A0AAN9MHQ4"/>
<keyword evidence="6" id="KW-1185">Reference proteome</keyword>
<dbReference type="PANTHER" id="PTHR43634:SF16">
    <property type="entry name" value="MECHANOSENSITIVE ION CHANNEL PROTEIN 2, CHLOROPLASTIC"/>
    <property type="match status" value="1"/>
</dbReference>
<evidence type="ECO:0000256" key="1">
    <source>
        <dbReference type="ARBA" id="ARBA00004141"/>
    </source>
</evidence>
<reference evidence="5 6" key="1">
    <citation type="submission" date="2024-01" db="EMBL/GenBank/DDBJ databases">
        <title>The genomes of 5 underutilized Papilionoideae crops provide insights into root nodulation and disease resistanc.</title>
        <authorList>
            <person name="Jiang F."/>
        </authorList>
    </citation>
    <scope>NUCLEOTIDE SEQUENCE [LARGE SCALE GENOMIC DNA]</scope>
    <source>
        <strain evidence="5">JINMINGXINNONG_FW02</strain>
        <tissue evidence="5">Leaves</tissue>
    </source>
</reference>
<dbReference type="PANTHER" id="PTHR43634">
    <property type="entry name" value="OW CONDUCTANCE MECHANOSENSITIVE CHANNEL"/>
    <property type="match status" value="1"/>
</dbReference>
<gene>
    <name evidence="5" type="ORF">VNO80_18436</name>
</gene>
<proteinExistence type="inferred from homology"/>
<dbReference type="EMBL" id="JAYMYR010000007">
    <property type="protein sequence ID" value="KAK7353004.1"/>
    <property type="molecule type" value="Genomic_DNA"/>
</dbReference>
<dbReference type="Proteomes" id="UP001374584">
    <property type="component" value="Unassembled WGS sequence"/>
</dbReference>
<comment type="caution">
    <text evidence="5">The sequence shown here is derived from an EMBL/GenBank/DDBJ whole genome shotgun (WGS) entry which is preliminary data.</text>
</comment>
<name>A0AAN9MHQ4_PHACN</name>
<accession>A0AAN9MHQ4</accession>
<dbReference type="InterPro" id="IPR045042">
    <property type="entry name" value="YnaI-like"/>
</dbReference>
<comment type="similarity">
    <text evidence="2">Belongs to the MscS (TC 1.A.23) family.</text>
</comment>
<organism evidence="5 6">
    <name type="scientific">Phaseolus coccineus</name>
    <name type="common">Scarlet runner bean</name>
    <name type="synonym">Phaseolus multiflorus</name>
    <dbReference type="NCBI Taxonomy" id="3886"/>
    <lineage>
        <taxon>Eukaryota</taxon>
        <taxon>Viridiplantae</taxon>
        <taxon>Streptophyta</taxon>
        <taxon>Embryophyta</taxon>
        <taxon>Tracheophyta</taxon>
        <taxon>Spermatophyta</taxon>
        <taxon>Magnoliopsida</taxon>
        <taxon>eudicotyledons</taxon>
        <taxon>Gunneridae</taxon>
        <taxon>Pentapetalae</taxon>
        <taxon>rosids</taxon>
        <taxon>fabids</taxon>
        <taxon>Fabales</taxon>
        <taxon>Fabaceae</taxon>
        <taxon>Papilionoideae</taxon>
        <taxon>50 kb inversion clade</taxon>
        <taxon>NPAAA clade</taxon>
        <taxon>indigoferoid/millettioid clade</taxon>
        <taxon>Phaseoleae</taxon>
        <taxon>Phaseolus</taxon>
    </lineage>
</organism>
<comment type="subcellular location">
    <subcellularLocation>
        <location evidence="1">Membrane</location>
        <topology evidence="1">Multi-pass membrane protein</topology>
    </subcellularLocation>
</comment>
<dbReference type="GO" id="GO:0016020">
    <property type="term" value="C:membrane"/>
    <property type="evidence" value="ECO:0007669"/>
    <property type="project" value="UniProtKB-SubCell"/>
</dbReference>
<dbReference type="InterPro" id="IPR056876">
    <property type="entry name" value="Msl2-3_C"/>
</dbReference>
<evidence type="ECO:0000259" key="4">
    <source>
        <dbReference type="Pfam" id="PF24956"/>
    </source>
</evidence>
<evidence type="ECO:0000313" key="6">
    <source>
        <dbReference type="Proteomes" id="UP001374584"/>
    </source>
</evidence>
<feature type="region of interest" description="Disordered" evidence="3">
    <location>
        <begin position="82"/>
        <end position="113"/>
    </location>
</feature>
<sequence length="183" mass="20847">MLSRYPNIVADMRKVLSKNPQVEQQKLHRRVFLENVNPENQALVQDEEKSYVSSSSVRPSLEENILLGVALEGSKRTLPIEEEMAPSAMSPDSQEFAVQRNGGGPPASKDKKDGQSSFLTVLVTLMVYTRKKFIAELLLHKEGSRFLTIRDCSIAEKRIIFFSSLPRFRNLISIRHQRISLFE</sequence>